<dbReference type="AlphaFoldDB" id="A0A096ADA5"/>
<protein>
    <submittedName>
        <fullName evidence="1">Uncharacterized protein</fullName>
    </submittedName>
</protein>
<name>A0A096ADA5_9BACT</name>
<organism evidence="1 2">
    <name type="scientific">Prevotella bivia DNF00320</name>
    <dbReference type="NCBI Taxonomy" id="1401068"/>
    <lineage>
        <taxon>Bacteria</taxon>
        <taxon>Pseudomonadati</taxon>
        <taxon>Bacteroidota</taxon>
        <taxon>Bacteroidia</taxon>
        <taxon>Bacteroidales</taxon>
        <taxon>Prevotellaceae</taxon>
        <taxon>Prevotella</taxon>
    </lineage>
</organism>
<comment type="caution">
    <text evidence="1">The sequence shown here is derived from an EMBL/GenBank/DDBJ whole genome shotgun (WGS) entry which is preliminary data.</text>
</comment>
<dbReference type="Proteomes" id="UP000029525">
    <property type="component" value="Unassembled WGS sequence"/>
</dbReference>
<evidence type="ECO:0000313" key="1">
    <source>
        <dbReference type="EMBL" id="KGF44870.1"/>
    </source>
</evidence>
<proteinExistence type="predicted"/>
<sequence>MLTNTIPKYLLLLPKIQFSLLIVAKLEKTSVCKKKYYKNFFTLTLYVAKNVIYEYNYSLKITILQIKAQYIH</sequence>
<accession>A0A096ADA5</accession>
<evidence type="ECO:0000313" key="2">
    <source>
        <dbReference type="Proteomes" id="UP000029525"/>
    </source>
</evidence>
<dbReference type="EMBL" id="JRNQ01000025">
    <property type="protein sequence ID" value="KGF44870.1"/>
    <property type="molecule type" value="Genomic_DNA"/>
</dbReference>
<reference evidence="1 2" key="1">
    <citation type="submission" date="2014-07" db="EMBL/GenBank/DDBJ databases">
        <authorList>
            <person name="McCorrison J."/>
            <person name="Sanka R."/>
            <person name="Torralba M."/>
            <person name="Gillis M."/>
            <person name="Haft D.H."/>
            <person name="Methe B."/>
            <person name="Sutton G."/>
            <person name="Nelson K.E."/>
        </authorList>
    </citation>
    <scope>NUCLEOTIDE SEQUENCE [LARGE SCALE GENOMIC DNA]</scope>
    <source>
        <strain evidence="1 2">DNF00320</strain>
    </source>
</reference>
<gene>
    <name evidence="1" type="ORF">HMPREF0647_04875</name>
</gene>